<accession>A0A8S5RJU2</accession>
<evidence type="ECO:0000313" key="1">
    <source>
        <dbReference type="EMBL" id="DAE31639.1"/>
    </source>
</evidence>
<sequence>MSKMSGSPGTRFQTRVRYVSAGWISLIPT</sequence>
<dbReference type="EMBL" id="BK059109">
    <property type="protein sequence ID" value="DAE31639.1"/>
    <property type="molecule type" value="Genomic_DNA"/>
</dbReference>
<name>A0A8S5RJU2_9VIRU</name>
<organism evidence="1">
    <name type="scientific">virus sp. ctBM815</name>
    <dbReference type="NCBI Taxonomy" id="2825806"/>
    <lineage>
        <taxon>Viruses</taxon>
    </lineage>
</organism>
<protein>
    <submittedName>
        <fullName evidence="1">Uncharacterized protein</fullName>
    </submittedName>
</protein>
<proteinExistence type="predicted"/>
<reference evidence="1" key="1">
    <citation type="journal article" date="2021" name="Proc. Natl. Acad. Sci. U.S.A.">
        <title>A Catalog of Tens of Thousands of Viruses from Human Metagenomes Reveals Hidden Associations with Chronic Diseases.</title>
        <authorList>
            <person name="Tisza M.J."/>
            <person name="Buck C.B."/>
        </authorList>
    </citation>
    <scope>NUCLEOTIDE SEQUENCE</scope>
    <source>
        <strain evidence="1">CtBM815</strain>
    </source>
</reference>